<organism evidence="9 10">
    <name type="scientific">Jiangella asiatica</name>
    <dbReference type="NCBI Taxonomy" id="2530372"/>
    <lineage>
        <taxon>Bacteria</taxon>
        <taxon>Bacillati</taxon>
        <taxon>Actinomycetota</taxon>
        <taxon>Actinomycetes</taxon>
        <taxon>Jiangellales</taxon>
        <taxon>Jiangellaceae</taxon>
        <taxon>Jiangella</taxon>
    </lineage>
</organism>
<dbReference type="CDD" id="cd00110">
    <property type="entry name" value="LamG"/>
    <property type="match status" value="2"/>
</dbReference>
<dbReference type="InterPro" id="IPR001791">
    <property type="entry name" value="Laminin_G"/>
</dbReference>
<dbReference type="GO" id="GO:0009313">
    <property type="term" value="P:oligosaccharide catabolic process"/>
    <property type="evidence" value="ECO:0007669"/>
    <property type="project" value="TreeGrafter"/>
</dbReference>
<evidence type="ECO:0000256" key="1">
    <source>
        <dbReference type="ARBA" id="ARBA00000427"/>
    </source>
</evidence>
<dbReference type="InParanoid" id="A0A4R5DUB4"/>
<feature type="region of interest" description="Disordered" evidence="6">
    <location>
        <begin position="273"/>
        <end position="299"/>
    </location>
</feature>
<evidence type="ECO:0000256" key="5">
    <source>
        <dbReference type="ARBA" id="ARBA00023157"/>
    </source>
</evidence>
<feature type="signal peptide" evidence="7">
    <location>
        <begin position="1"/>
        <end position="28"/>
    </location>
</feature>
<keyword evidence="5" id="KW-1015">Disulfide bond</keyword>
<dbReference type="CDD" id="cd15482">
    <property type="entry name" value="Sialidase_non-viral"/>
    <property type="match status" value="1"/>
</dbReference>
<dbReference type="SUPFAM" id="SSF49899">
    <property type="entry name" value="Concanavalin A-like lectins/glucanases"/>
    <property type="match status" value="2"/>
</dbReference>
<dbReference type="EC" id="3.2.1.18" evidence="3"/>
<dbReference type="Proteomes" id="UP000294739">
    <property type="component" value="Unassembled WGS sequence"/>
</dbReference>
<evidence type="ECO:0000313" key="10">
    <source>
        <dbReference type="Proteomes" id="UP000294739"/>
    </source>
</evidence>
<dbReference type="InterPro" id="IPR006311">
    <property type="entry name" value="TAT_signal"/>
</dbReference>
<accession>A0A4R5DUB4</accession>
<dbReference type="GO" id="GO:0016020">
    <property type="term" value="C:membrane"/>
    <property type="evidence" value="ECO:0007669"/>
    <property type="project" value="TreeGrafter"/>
</dbReference>
<dbReference type="PANTHER" id="PTHR10628:SF30">
    <property type="entry name" value="EXO-ALPHA-SIALIDASE"/>
    <property type="match status" value="1"/>
</dbReference>
<dbReference type="Gene3D" id="2.120.10.10">
    <property type="match status" value="1"/>
</dbReference>
<dbReference type="SUPFAM" id="SSF50939">
    <property type="entry name" value="Sialidases"/>
    <property type="match status" value="1"/>
</dbReference>
<dbReference type="InterPro" id="IPR036278">
    <property type="entry name" value="Sialidase_sf"/>
</dbReference>
<dbReference type="PROSITE" id="PS50025">
    <property type="entry name" value="LAM_G_DOMAIN"/>
    <property type="match status" value="1"/>
</dbReference>
<evidence type="ECO:0000256" key="7">
    <source>
        <dbReference type="SAM" id="SignalP"/>
    </source>
</evidence>
<dbReference type="Pfam" id="PF13385">
    <property type="entry name" value="Laminin_G_3"/>
    <property type="match status" value="2"/>
</dbReference>
<dbReference type="GO" id="GO:0004308">
    <property type="term" value="F:exo-alpha-sialidase activity"/>
    <property type="evidence" value="ECO:0007669"/>
    <property type="project" value="UniProtKB-EC"/>
</dbReference>
<comment type="caution">
    <text evidence="9">The sequence shown here is derived from an EMBL/GenBank/DDBJ whole genome shotgun (WGS) entry which is preliminary data.</text>
</comment>
<evidence type="ECO:0000256" key="2">
    <source>
        <dbReference type="ARBA" id="ARBA00009348"/>
    </source>
</evidence>
<dbReference type="RefSeq" id="WP_131890365.1">
    <property type="nucleotide sequence ID" value="NZ_SMKZ01000001.1"/>
</dbReference>
<dbReference type="InterPro" id="IPR013320">
    <property type="entry name" value="ConA-like_dom_sf"/>
</dbReference>
<dbReference type="Pfam" id="PF13088">
    <property type="entry name" value="BNR_2"/>
    <property type="match status" value="1"/>
</dbReference>
<sequence length="847" mass="88821">MSERTSRRRLPRAVLPATAALLCTAALAHSGATASIAAAASYADGVTSGVVFERGESGYHSFRIPAIIEVDGVLLAFAEGRVNDATDNGDIDMVLKRSFDGGLTWGSIQVLADDANKWGNPVPMVTADGDLVLNMTRTGGNVTGEDVRCGTATEQETRRSFMLYSSNNGATWTGLTEITAAVRPSNWGHFVGGPGHGVTMTQGDHPGRLIIPGNHSIDPPPGSGIDCLDPRLLGAHILYSDNDGVTWELGAVDQPQATGYHPHESTATELDDGTIYMNSRDQRGDSPGLRVDTTSSDAGETFDATFGPATGVMTSEIGGSVINLPDGGGRLVLSTPGHPTARENLTLWSSFDDGASWQESLQVYDGPSGYSDLVDLGSDTIGVLFENGERLYDETELFYSHLISFARVPVALLDGPTAPEPVTPDVSASGHDSVVSGDPTLVDAEFGTGMELAGDYVELPATNDLEFGSGEFTAAMWFRSTDVTYQQALFWAYSRIDGEPKWWIRLEPDQNRIRGMLDNSSTTQAVTATGNFADGDWHHVALARDSTGLTLYVDGVAAGTAPAISGSVSGDPRTGIRVGARVDGVNNPLRGAADEVWLFDRALSASEVGTLASTNTGPAGATAIHLPLDEVECASGTQTTSDTSGQGNPGTVVGCAAPVTGEFGDAAELSYADHVEVADDTTIQVGTQPFTAAAWFRTDEDTDQAILWAHDVGAANPQWWVRLEPGLNRLRANLNNGTTTATLAAPGTFDDGEWHHVALVRGSGGLSLYVDGMLADTAAALSGSLSAGASYGIHIGQRVDGQSPLSGTVDEVWLVNQALTATQVGTLMNLNTAPSGSARLHLPLDDL</sequence>
<dbReference type="GO" id="GO:0006689">
    <property type="term" value="P:ganglioside catabolic process"/>
    <property type="evidence" value="ECO:0007669"/>
    <property type="project" value="TreeGrafter"/>
</dbReference>
<proteinExistence type="inferred from homology"/>
<reference evidence="9 10" key="1">
    <citation type="submission" date="2019-03" db="EMBL/GenBank/DDBJ databases">
        <title>Draft genome sequences of novel Actinobacteria.</title>
        <authorList>
            <person name="Sahin N."/>
            <person name="Ay H."/>
            <person name="Saygin H."/>
        </authorList>
    </citation>
    <scope>NUCLEOTIDE SEQUENCE [LARGE SCALE GENOMIC DNA]</scope>
    <source>
        <strain evidence="9 10">5K138</strain>
    </source>
</reference>
<gene>
    <name evidence="9" type="ORF">E1269_01865</name>
</gene>
<protein>
    <recommendedName>
        <fullName evidence="3">exo-alpha-sialidase</fullName>
        <ecNumber evidence="3">3.2.1.18</ecNumber>
    </recommendedName>
</protein>
<dbReference type="InterPro" id="IPR006558">
    <property type="entry name" value="LamG-like"/>
</dbReference>
<feature type="domain" description="Laminin G" evidence="8">
    <location>
        <begin position="446"/>
        <end position="633"/>
    </location>
</feature>
<feature type="chain" id="PRO_5038796865" description="exo-alpha-sialidase" evidence="7">
    <location>
        <begin position="29"/>
        <end position="847"/>
    </location>
</feature>
<dbReference type="PANTHER" id="PTHR10628">
    <property type="entry name" value="SIALIDASE"/>
    <property type="match status" value="1"/>
</dbReference>
<dbReference type="SMART" id="SM00560">
    <property type="entry name" value="LamGL"/>
    <property type="match status" value="2"/>
</dbReference>
<dbReference type="AlphaFoldDB" id="A0A4R5DUB4"/>
<evidence type="ECO:0000256" key="6">
    <source>
        <dbReference type="SAM" id="MobiDB-lite"/>
    </source>
</evidence>
<dbReference type="GO" id="GO:0005737">
    <property type="term" value="C:cytoplasm"/>
    <property type="evidence" value="ECO:0007669"/>
    <property type="project" value="TreeGrafter"/>
</dbReference>
<comment type="catalytic activity">
    <reaction evidence="1">
        <text>Hydrolysis of alpha-(2-&gt;3)-, alpha-(2-&gt;6)-, alpha-(2-&gt;8)- glycosidic linkages of terminal sialic acid residues in oligosaccharides, glycoproteins, glycolipids, colominic acid and synthetic substrates.</text>
        <dbReference type="EC" id="3.2.1.18"/>
    </reaction>
</comment>
<dbReference type="OrthoDB" id="7294637at2"/>
<dbReference type="Gene3D" id="2.60.120.200">
    <property type="match status" value="2"/>
</dbReference>
<evidence type="ECO:0000256" key="3">
    <source>
        <dbReference type="ARBA" id="ARBA00012733"/>
    </source>
</evidence>
<dbReference type="EMBL" id="SMKZ01000001">
    <property type="protein sequence ID" value="TDE16054.1"/>
    <property type="molecule type" value="Genomic_DNA"/>
</dbReference>
<dbReference type="SMART" id="SM00282">
    <property type="entry name" value="LamG"/>
    <property type="match status" value="2"/>
</dbReference>
<evidence type="ECO:0000259" key="8">
    <source>
        <dbReference type="PROSITE" id="PS50025"/>
    </source>
</evidence>
<evidence type="ECO:0000313" key="9">
    <source>
        <dbReference type="EMBL" id="TDE16054.1"/>
    </source>
</evidence>
<dbReference type="PROSITE" id="PS51318">
    <property type="entry name" value="TAT"/>
    <property type="match status" value="1"/>
</dbReference>
<evidence type="ECO:0000256" key="4">
    <source>
        <dbReference type="ARBA" id="ARBA00022729"/>
    </source>
</evidence>
<keyword evidence="4 7" id="KW-0732">Signal</keyword>
<name>A0A4R5DUB4_9ACTN</name>
<dbReference type="InterPro" id="IPR011040">
    <property type="entry name" value="Sialidase"/>
</dbReference>
<comment type="similarity">
    <text evidence="2">Belongs to the glycosyl hydrolase 33 family.</text>
</comment>
<keyword evidence="10" id="KW-1185">Reference proteome</keyword>
<dbReference type="InterPro" id="IPR026856">
    <property type="entry name" value="Sialidase_fam"/>
</dbReference>